<gene>
    <name evidence="1" type="ORF">J2Z22_003537</name>
</gene>
<name>A0ABU3HAV6_9BACL</name>
<comment type="caution">
    <text evidence="1">The sequence shown here is derived from an EMBL/GenBank/DDBJ whole genome shotgun (WGS) entry which is preliminary data.</text>
</comment>
<keyword evidence="2" id="KW-1185">Reference proteome</keyword>
<protein>
    <submittedName>
        <fullName evidence="1">Uncharacterized protein</fullName>
    </submittedName>
</protein>
<proteinExistence type="predicted"/>
<evidence type="ECO:0000313" key="1">
    <source>
        <dbReference type="EMBL" id="MDT3427961.1"/>
    </source>
</evidence>
<evidence type="ECO:0000313" key="2">
    <source>
        <dbReference type="Proteomes" id="UP001248709"/>
    </source>
</evidence>
<dbReference type="EMBL" id="JAUSUY010000015">
    <property type="protein sequence ID" value="MDT3427961.1"/>
    <property type="molecule type" value="Genomic_DNA"/>
</dbReference>
<reference evidence="1 2" key="1">
    <citation type="submission" date="2023-07" db="EMBL/GenBank/DDBJ databases">
        <title>Genomic Encyclopedia of Type Strains, Phase IV (KMG-IV): sequencing the most valuable type-strain genomes for metagenomic binning, comparative biology and taxonomic classification.</title>
        <authorList>
            <person name="Goeker M."/>
        </authorList>
    </citation>
    <scope>NUCLEOTIDE SEQUENCE [LARGE SCALE GENOMIC DNA]</scope>
    <source>
        <strain evidence="1 2">T98</strain>
    </source>
</reference>
<accession>A0ABU3HAV6</accession>
<sequence length="84" mass="9720">MPDNPGGYRPHCPSRFIPCLQLNSTIDRLLELEYHSGLSEQIRKLFNDPGGKGICHFQRLLLNLGRKSQYRIYNFRIAGKLLHP</sequence>
<dbReference type="Proteomes" id="UP001248709">
    <property type="component" value="Unassembled WGS sequence"/>
</dbReference>
<organism evidence="1 2">
    <name type="scientific">Paenibacillus forsythiae</name>
    <dbReference type="NCBI Taxonomy" id="365616"/>
    <lineage>
        <taxon>Bacteria</taxon>
        <taxon>Bacillati</taxon>
        <taxon>Bacillota</taxon>
        <taxon>Bacilli</taxon>
        <taxon>Bacillales</taxon>
        <taxon>Paenibacillaceae</taxon>
        <taxon>Paenibacillus</taxon>
    </lineage>
</organism>